<dbReference type="RefSeq" id="XP_024578625.1">
    <property type="nucleotide sequence ID" value="XM_024728116.1"/>
</dbReference>
<dbReference type="OrthoDB" id="539213at2759"/>
<dbReference type="Pfam" id="PF12796">
    <property type="entry name" value="Ank_2"/>
    <property type="match status" value="2"/>
</dbReference>
<dbReference type="GO" id="GO:0032259">
    <property type="term" value="P:methylation"/>
    <property type="evidence" value="ECO:0007669"/>
    <property type="project" value="UniProtKB-KW"/>
</dbReference>
<dbReference type="EMBL" id="CCYD01000610">
    <property type="protein sequence ID" value="CEG42256.1"/>
    <property type="molecule type" value="Genomic_DNA"/>
</dbReference>
<dbReference type="InterPro" id="IPR002110">
    <property type="entry name" value="Ankyrin_rpt"/>
</dbReference>
<reference evidence="5" key="1">
    <citation type="submission" date="2014-09" db="EMBL/GenBank/DDBJ databases">
        <authorList>
            <person name="Sharma Rahul"/>
            <person name="Thines Marco"/>
        </authorList>
    </citation>
    <scope>NUCLEOTIDE SEQUENCE [LARGE SCALE GENOMIC DNA]</scope>
</reference>
<dbReference type="SUPFAM" id="SSF48403">
    <property type="entry name" value="Ankyrin repeat"/>
    <property type="match status" value="1"/>
</dbReference>
<dbReference type="PANTHER" id="PTHR24173">
    <property type="entry name" value="ANKYRIN REPEAT CONTAINING"/>
    <property type="match status" value="1"/>
</dbReference>
<dbReference type="InterPro" id="IPR036770">
    <property type="entry name" value="Ankyrin_rpt-contain_sf"/>
</dbReference>
<protein>
    <submittedName>
        <fullName evidence="4">Histone H3 (Lys9) methyltransferase SUV39H1/Clr4, required for transcriptional silencing</fullName>
    </submittedName>
</protein>
<keyword evidence="2 3" id="KW-0040">ANK repeat</keyword>
<dbReference type="PANTHER" id="PTHR24173:SF74">
    <property type="entry name" value="ANKYRIN REPEAT DOMAIN-CONTAINING PROTEIN 16"/>
    <property type="match status" value="1"/>
</dbReference>
<keyword evidence="4" id="KW-0808">Transferase</keyword>
<proteinExistence type="predicted"/>
<dbReference type="STRING" id="4781.A0A0P1AMI2"/>
<keyword evidence="1" id="KW-0677">Repeat</keyword>
<evidence type="ECO:0000313" key="4">
    <source>
        <dbReference type="EMBL" id="CEG42256.1"/>
    </source>
</evidence>
<dbReference type="GO" id="GO:0008168">
    <property type="term" value="F:methyltransferase activity"/>
    <property type="evidence" value="ECO:0007669"/>
    <property type="project" value="UniProtKB-KW"/>
</dbReference>
<evidence type="ECO:0000313" key="5">
    <source>
        <dbReference type="Proteomes" id="UP000054928"/>
    </source>
</evidence>
<feature type="repeat" description="ANK" evidence="3">
    <location>
        <begin position="511"/>
        <end position="543"/>
    </location>
</feature>
<dbReference type="PROSITE" id="PS50088">
    <property type="entry name" value="ANK_REPEAT"/>
    <property type="match status" value="3"/>
</dbReference>
<dbReference type="OMA" id="PAYKYGQ"/>
<dbReference type="PROSITE" id="PS50297">
    <property type="entry name" value="ANK_REP_REGION"/>
    <property type="match status" value="3"/>
</dbReference>
<accession>A0A0P1AMI2</accession>
<evidence type="ECO:0000256" key="3">
    <source>
        <dbReference type="PROSITE-ProRule" id="PRU00023"/>
    </source>
</evidence>
<feature type="repeat" description="ANK" evidence="3">
    <location>
        <begin position="577"/>
        <end position="609"/>
    </location>
</feature>
<dbReference type="AlphaFoldDB" id="A0A0P1AMI2"/>
<keyword evidence="5" id="KW-1185">Reference proteome</keyword>
<dbReference type="SMART" id="SM00248">
    <property type="entry name" value="ANK"/>
    <property type="match status" value="5"/>
</dbReference>
<dbReference type="Gene3D" id="1.25.40.20">
    <property type="entry name" value="Ankyrin repeat-containing domain"/>
    <property type="match status" value="1"/>
</dbReference>
<dbReference type="PRINTS" id="PR01415">
    <property type="entry name" value="ANKYRIN"/>
</dbReference>
<dbReference type="GeneID" id="36407601"/>
<name>A0A0P1AMI2_PLAHL</name>
<sequence length="620" mass="67151">MRRKSSFKQERGAHLQLAQRHRKIVAGCFQGPTTFEPEFATPGVVGNISLSFTTSGPLGQYSRVTCQLPNHGWSLSTIPPPNVVIRLPSSDENEAPETMPRVQMTWNSTARIMEFTLLNESVIPAGTPIKLVVSGVGTPEKATPQSEAIVTTFEKVVTRKTVPPSTRGGQIIDGPSIFTIPKIVPGAISGARRWSPLNCCPGVVTDVELAFIVSGKVPPGGKLLVELPPHGWDMDEHPKVWLRTFMYPEKYLAAMWNCKQHTLEIIVDGDDTSIASKTNVVLTITNVTNPKNETILLIGDQLITAARLTTLSASGGVIDGPARIEVARITELRERDYILLTQVLDAGGADDLSVDGEGIAIDKVPELLRRAGLLLSDNLYETLVVPCFPVHTGLSLAADKEDKMPSISPLIKRLSREEVLNVFALVYAPAYKYGQKLRLACGRGQLEIVNELVSRGCNPNASDASGWSALHYTTDFGQLDVLNFLVEIASVQSESNEIRPVLLDLNARDGHGWTPLMCAAANGHIDIIQRLLQLGANILLSSSEGRSALHWAASRGMSAAVAVLMDAGADVNQVDHSGWTPLHCATIHGNTDCAAFLIDKGADITIRDKLNHVAHFYSNL</sequence>
<dbReference type="Proteomes" id="UP000054928">
    <property type="component" value="Unassembled WGS sequence"/>
</dbReference>
<evidence type="ECO:0000256" key="2">
    <source>
        <dbReference type="ARBA" id="ARBA00023043"/>
    </source>
</evidence>
<keyword evidence="4" id="KW-0489">Methyltransferase</keyword>
<feature type="repeat" description="ANK" evidence="3">
    <location>
        <begin position="544"/>
        <end position="576"/>
    </location>
</feature>
<organism evidence="4 5">
    <name type="scientific">Plasmopara halstedii</name>
    <name type="common">Downy mildew of sunflower</name>
    <dbReference type="NCBI Taxonomy" id="4781"/>
    <lineage>
        <taxon>Eukaryota</taxon>
        <taxon>Sar</taxon>
        <taxon>Stramenopiles</taxon>
        <taxon>Oomycota</taxon>
        <taxon>Peronosporomycetes</taxon>
        <taxon>Peronosporales</taxon>
        <taxon>Peronosporaceae</taxon>
        <taxon>Plasmopara</taxon>
    </lineage>
</organism>
<evidence type="ECO:0000256" key="1">
    <source>
        <dbReference type="ARBA" id="ARBA00022737"/>
    </source>
</evidence>